<dbReference type="InterPro" id="IPR049820">
    <property type="entry name" value="Trnsprt_adja_ssu-like"/>
</dbReference>
<dbReference type="EMBL" id="CP073347">
    <property type="protein sequence ID" value="UTW12286.1"/>
    <property type="molecule type" value="Genomic_DNA"/>
</dbReference>
<organism evidence="2 3">
    <name type="scientific">Marinobacterium rhizophilum</name>
    <dbReference type="NCBI Taxonomy" id="420402"/>
    <lineage>
        <taxon>Bacteria</taxon>
        <taxon>Pseudomonadati</taxon>
        <taxon>Pseudomonadota</taxon>
        <taxon>Gammaproteobacteria</taxon>
        <taxon>Oceanospirillales</taxon>
        <taxon>Oceanospirillaceae</taxon>
        <taxon>Marinobacterium</taxon>
    </lineage>
</organism>
<keyword evidence="1" id="KW-0472">Membrane</keyword>
<feature type="transmembrane region" description="Helical" evidence="1">
    <location>
        <begin position="6"/>
        <end position="29"/>
    </location>
</feature>
<dbReference type="RefSeq" id="WP_255854349.1">
    <property type="nucleotide sequence ID" value="NZ_CP073347.1"/>
</dbReference>
<sequence length="43" mass="4841">MSELLMGGYILIWPVISAIVLVVMLSAIVKDVRKAKRENRDIV</sequence>
<gene>
    <name evidence="2" type="ORF">KDW95_00960</name>
</gene>
<dbReference type="Proteomes" id="UP001058461">
    <property type="component" value="Chromosome"/>
</dbReference>
<name>A0ABY5HIS3_9GAMM</name>
<keyword evidence="3" id="KW-1185">Reference proteome</keyword>
<protein>
    <submittedName>
        <fullName evidence="2">Transporter small subunit</fullName>
    </submittedName>
</protein>
<reference evidence="2" key="1">
    <citation type="submission" date="2021-04" db="EMBL/GenBank/DDBJ databases">
        <title>Oceanospirillales bacteria with DddD are important DMSP degraders in coastal seawater.</title>
        <authorList>
            <person name="Liu J."/>
        </authorList>
    </citation>
    <scope>NUCLEOTIDE SEQUENCE</scope>
    <source>
        <strain evidence="2">D13-1</strain>
    </source>
</reference>
<evidence type="ECO:0000313" key="2">
    <source>
        <dbReference type="EMBL" id="UTW12286.1"/>
    </source>
</evidence>
<evidence type="ECO:0000256" key="1">
    <source>
        <dbReference type="SAM" id="Phobius"/>
    </source>
</evidence>
<keyword evidence="1" id="KW-1133">Transmembrane helix</keyword>
<dbReference type="NCBIfam" id="NF038354">
    <property type="entry name" value="trnsprt_adja_43"/>
    <property type="match status" value="1"/>
</dbReference>
<accession>A0ABY5HIS3</accession>
<evidence type="ECO:0000313" key="3">
    <source>
        <dbReference type="Proteomes" id="UP001058461"/>
    </source>
</evidence>
<keyword evidence="1" id="KW-0812">Transmembrane</keyword>
<proteinExistence type="predicted"/>